<comment type="caution">
    <text evidence="4">The sequence shown here is derived from an EMBL/GenBank/DDBJ whole genome shotgun (WGS) entry which is preliminary data.</text>
</comment>
<feature type="chain" id="PRO_5032892933" evidence="3">
    <location>
        <begin position="27"/>
        <end position="459"/>
    </location>
</feature>
<evidence type="ECO:0000256" key="1">
    <source>
        <dbReference type="ARBA" id="ARBA00005564"/>
    </source>
</evidence>
<evidence type="ECO:0000313" key="4">
    <source>
        <dbReference type="EMBL" id="NYF88244.1"/>
    </source>
</evidence>
<dbReference type="Gene3D" id="2.130.10.10">
    <property type="entry name" value="YVTN repeat-like/Quinoprotein amine dehydrogenase"/>
    <property type="match status" value="3"/>
</dbReference>
<dbReference type="GO" id="GO:0017057">
    <property type="term" value="F:6-phosphogluconolactonase activity"/>
    <property type="evidence" value="ECO:0007669"/>
    <property type="project" value="TreeGrafter"/>
</dbReference>
<protein>
    <submittedName>
        <fullName evidence="4">6-phosphogluconolactonase (Cycloisomerase 2 family)</fullName>
    </submittedName>
</protein>
<name>A0A852VCQ4_9BACT</name>
<dbReference type="PANTHER" id="PTHR30344">
    <property type="entry name" value="6-PHOSPHOGLUCONOLACTONASE-RELATED"/>
    <property type="match status" value="1"/>
</dbReference>
<dbReference type="SUPFAM" id="SSF75011">
    <property type="entry name" value="3-carboxy-cis,cis-mucoante lactonizing enzyme"/>
    <property type="match status" value="1"/>
</dbReference>
<feature type="signal peptide" evidence="3">
    <location>
        <begin position="1"/>
        <end position="26"/>
    </location>
</feature>
<dbReference type="Pfam" id="PF10282">
    <property type="entry name" value="Lactonase"/>
    <property type="match status" value="2"/>
</dbReference>
<dbReference type="GO" id="GO:0005829">
    <property type="term" value="C:cytosol"/>
    <property type="evidence" value="ECO:0007669"/>
    <property type="project" value="TreeGrafter"/>
</dbReference>
<evidence type="ECO:0000256" key="3">
    <source>
        <dbReference type="SAM" id="SignalP"/>
    </source>
</evidence>
<dbReference type="InterPro" id="IPR019405">
    <property type="entry name" value="Lactonase_7-beta_prop"/>
</dbReference>
<dbReference type="GO" id="GO:0016853">
    <property type="term" value="F:isomerase activity"/>
    <property type="evidence" value="ECO:0007669"/>
    <property type="project" value="UniProtKB-KW"/>
</dbReference>
<accession>A0A852VCQ4</accession>
<gene>
    <name evidence="4" type="ORF">HDF08_000311</name>
</gene>
<organism evidence="4 5">
    <name type="scientific">Tunturiibacter lichenicola</name>
    <dbReference type="NCBI Taxonomy" id="2051959"/>
    <lineage>
        <taxon>Bacteria</taxon>
        <taxon>Pseudomonadati</taxon>
        <taxon>Acidobacteriota</taxon>
        <taxon>Terriglobia</taxon>
        <taxon>Terriglobales</taxon>
        <taxon>Acidobacteriaceae</taxon>
        <taxon>Tunturiibacter</taxon>
    </lineage>
</organism>
<dbReference type="GO" id="GO:0006006">
    <property type="term" value="P:glucose metabolic process"/>
    <property type="evidence" value="ECO:0007669"/>
    <property type="project" value="UniProtKB-KW"/>
</dbReference>
<dbReference type="Proteomes" id="UP000564385">
    <property type="component" value="Unassembled WGS sequence"/>
</dbReference>
<comment type="similarity">
    <text evidence="1">Belongs to the cycloisomerase 2 family.</text>
</comment>
<dbReference type="InterPro" id="IPR015943">
    <property type="entry name" value="WD40/YVTN_repeat-like_dom_sf"/>
</dbReference>
<dbReference type="InterPro" id="IPR050282">
    <property type="entry name" value="Cycloisomerase_2"/>
</dbReference>
<proteinExistence type="inferred from homology"/>
<evidence type="ECO:0000256" key="2">
    <source>
        <dbReference type="ARBA" id="ARBA00022526"/>
    </source>
</evidence>
<keyword evidence="3" id="KW-0732">Signal</keyword>
<dbReference type="EMBL" id="JACCCU010000001">
    <property type="protein sequence ID" value="NYF88244.1"/>
    <property type="molecule type" value="Genomic_DNA"/>
</dbReference>
<dbReference type="PANTHER" id="PTHR30344:SF1">
    <property type="entry name" value="6-PHOSPHOGLUCONOLACTONASE"/>
    <property type="match status" value="1"/>
</dbReference>
<keyword evidence="2" id="KW-0119">Carbohydrate metabolism</keyword>
<keyword evidence="2" id="KW-0313">Glucose metabolism</keyword>
<dbReference type="PROSITE" id="PS51257">
    <property type="entry name" value="PROKAR_LIPOPROTEIN"/>
    <property type="match status" value="1"/>
</dbReference>
<sequence length="459" mass="46879">MKWNKMGRGTVASILSFALVSVTACSRDYTLAYVYVTTAKPLTSTSPNGGINAYAVDYQIGSLTPLADSPIPAGRNPVTLIASPNGLNVYVVNHDDSTIGEYSVGTDGKIYLQNTYNITGSNGTSVAMDAAGTFLYVTFQYQLGPQGQQLYSTASPGPGGITIFPINKDGSLGTAVANTTIGTTTSLTSLNYVPVGNTPFGVVVSRPRCQPLAAGGTSSANCILSTTPTATANNGLLTNYVYVIDQETPTTPKATVLGFVQNSTTGTLTPTPGTTITTDSTGKTVATGYGAGTTPSAIAADPSSRFVYITDQATNQLYGSTVNSDGSLTPMTNGSPFATGIFPVGVTIDPRGKFLYVANFSSGTVGAYTIDQTSGNVTGAVGSASTATGTGPTCVAIEPALGIYLYATNNLEGDVSAFQLAPQNGTLKQVQNTPFPSGALPSCAVAVANGSHPTQIIVE</sequence>
<reference evidence="4 5" key="1">
    <citation type="submission" date="2020-07" db="EMBL/GenBank/DDBJ databases">
        <title>Genomic Encyclopedia of Type Strains, Phase IV (KMG-V): Genome sequencing to study the core and pangenomes of soil and plant-associated prokaryotes.</title>
        <authorList>
            <person name="Whitman W."/>
        </authorList>
    </citation>
    <scope>NUCLEOTIDE SEQUENCE [LARGE SCALE GENOMIC DNA]</scope>
    <source>
        <strain evidence="4 5">M8UP22</strain>
    </source>
</reference>
<dbReference type="AlphaFoldDB" id="A0A852VCQ4"/>
<evidence type="ECO:0000313" key="5">
    <source>
        <dbReference type="Proteomes" id="UP000564385"/>
    </source>
</evidence>